<feature type="region of interest" description="Disordered" evidence="1">
    <location>
        <begin position="432"/>
        <end position="473"/>
    </location>
</feature>
<feature type="region of interest" description="Disordered" evidence="1">
    <location>
        <begin position="303"/>
        <end position="332"/>
    </location>
</feature>
<dbReference type="OrthoDB" id="3271131at2759"/>
<feature type="region of interest" description="Disordered" evidence="1">
    <location>
        <begin position="77"/>
        <end position="140"/>
    </location>
</feature>
<dbReference type="EMBL" id="JAACJP010000007">
    <property type="protein sequence ID" value="KAF5383252.1"/>
    <property type="molecule type" value="Genomic_DNA"/>
</dbReference>
<keyword evidence="3" id="KW-1185">Reference proteome</keyword>
<dbReference type="AlphaFoldDB" id="A0A8H5HHD4"/>
<evidence type="ECO:0000256" key="1">
    <source>
        <dbReference type="SAM" id="MobiDB-lite"/>
    </source>
</evidence>
<dbReference type="Proteomes" id="UP000565441">
    <property type="component" value="Unassembled WGS sequence"/>
</dbReference>
<feature type="compositionally biased region" description="Polar residues" evidence="1">
    <location>
        <begin position="120"/>
        <end position="130"/>
    </location>
</feature>
<feature type="compositionally biased region" description="Polar residues" evidence="1">
    <location>
        <begin position="261"/>
        <end position="273"/>
    </location>
</feature>
<evidence type="ECO:0000313" key="2">
    <source>
        <dbReference type="EMBL" id="KAF5383252.1"/>
    </source>
</evidence>
<reference evidence="2 3" key="1">
    <citation type="journal article" date="2020" name="ISME J.">
        <title>Uncovering the hidden diversity of litter-decomposition mechanisms in mushroom-forming fungi.</title>
        <authorList>
            <person name="Floudas D."/>
            <person name="Bentzer J."/>
            <person name="Ahren D."/>
            <person name="Johansson T."/>
            <person name="Persson P."/>
            <person name="Tunlid A."/>
        </authorList>
    </citation>
    <scope>NUCLEOTIDE SEQUENCE [LARGE SCALE GENOMIC DNA]</scope>
    <source>
        <strain evidence="2 3">CBS 661.87</strain>
    </source>
</reference>
<feature type="region of interest" description="Disordered" evidence="1">
    <location>
        <begin position="220"/>
        <end position="290"/>
    </location>
</feature>
<comment type="caution">
    <text evidence="2">The sequence shown here is derived from an EMBL/GenBank/DDBJ whole genome shotgun (WGS) entry which is preliminary data.</text>
</comment>
<accession>A0A8H5HHD4</accession>
<name>A0A8H5HHD4_9AGAR</name>
<sequence>MPYGAYSDSDSDTDTESGGDRVSSEAKLLNDLDLSSREETVQYKPNPFSIAKINAASRPAAIKADMTKAIPALKPAAGFVAPPRRDKPRLKPKNLAGSKSNGNIIDGFKKQTKRVPVNAGTKSLKPSSTIPKRHVPTPPVAVSRAGAITPASVTWSKNMTRPFRPLVSRPRVDENAAMTQLTPSAANKELLTLNMSTQALQASEIAPSIRTQSLMSAHITSPKSPLLHQMSPFLDSRQSGGSRATYHAHALPFSSPPRQLARTSDFSQSNTSDLAAGSSPMKPSQSTATRDFVFNTRTWADTSSSRFSRESRQSVQRAPAFAHCVPPRLGPPMRENPLRQKAHLPVHDVDLYPSRSQSPVPAFPILNPKSRPSTPADMPYYELNEAYMPSPSTPATYNIDTEYDSFRKFPAPQDLPRQTYKQHVYLPEPASIEFYPPSKRTSESPSPSPPESKSSWRTPSRPSDSKKRDAYAFFAPDSEETWSTLPARKKTKMTGSASVQRTGKFRVQKLGLAPANTITAKTGMSATSARRVITFLPPPLQSKSKSKPVEGFPAEEAGTGRRAYPSPTRSVLESSSSPLPRPRSRMSSPSLAVSKTNAGEKDSYTPLSPPPSDLPVPQTEDHDHGRDMRMEVNLDMIGRLYPGMKAAWRKVRDDDSVVKMTMRQGW</sequence>
<organism evidence="2 3">
    <name type="scientific">Tricholomella constricta</name>
    <dbReference type="NCBI Taxonomy" id="117010"/>
    <lineage>
        <taxon>Eukaryota</taxon>
        <taxon>Fungi</taxon>
        <taxon>Dikarya</taxon>
        <taxon>Basidiomycota</taxon>
        <taxon>Agaricomycotina</taxon>
        <taxon>Agaricomycetes</taxon>
        <taxon>Agaricomycetidae</taxon>
        <taxon>Agaricales</taxon>
        <taxon>Tricholomatineae</taxon>
        <taxon>Lyophyllaceae</taxon>
        <taxon>Tricholomella</taxon>
    </lineage>
</organism>
<gene>
    <name evidence="2" type="ORF">D9615_004845</name>
</gene>
<feature type="region of interest" description="Disordered" evidence="1">
    <location>
        <begin position="537"/>
        <end position="627"/>
    </location>
</feature>
<proteinExistence type="predicted"/>
<evidence type="ECO:0000313" key="3">
    <source>
        <dbReference type="Proteomes" id="UP000565441"/>
    </source>
</evidence>
<feature type="region of interest" description="Disordered" evidence="1">
    <location>
        <begin position="1"/>
        <end position="30"/>
    </location>
</feature>
<feature type="compositionally biased region" description="Low complexity" evidence="1">
    <location>
        <begin position="436"/>
        <end position="455"/>
    </location>
</feature>
<feature type="compositionally biased region" description="Low complexity" evidence="1">
    <location>
        <begin position="565"/>
        <end position="578"/>
    </location>
</feature>
<feature type="compositionally biased region" description="Polar residues" evidence="1">
    <location>
        <begin position="281"/>
        <end position="290"/>
    </location>
</feature>
<protein>
    <submittedName>
        <fullName evidence="2">Uncharacterized protein</fullName>
    </submittedName>
</protein>
<feature type="compositionally biased region" description="Basic and acidic residues" evidence="1">
    <location>
        <begin position="18"/>
        <end position="30"/>
    </location>
</feature>